<dbReference type="PANTHER" id="PTHR39166">
    <property type="entry name" value="BLL1166 PROTEIN"/>
    <property type="match status" value="1"/>
</dbReference>
<proteinExistence type="predicted"/>
<gene>
    <name evidence="1" type="ORF">SFB21_2676</name>
</gene>
<dbReference type="Proteomes" id="UP000489961">
    <property type="component" value="Unassembled WGS sequence"/>
</dbReference>
<accession>A0A811GCW3</accession>
<dbReference type="RefSeq" id="WP_254592247.1">
    <property type="nucleotide sequence ID" value="NZ_CADDTS010000045.1"/>
</dbReference>
<protein>
    <recommendedName>
        <fullName evidence="3">Nucleotidyltransferase family protein</fullName>
    </recommendedName>
</protein>
<evidence type="ECO:0008006" key="3">
    <source>
        <dbReference type="Google" id="ProtNLM"/>
    </source>
</evidence>
<dbReference type="PANTHER" id="PTHR39166:SF1">
    <property type="entry name" value="BLL1166 PROTEIN"/>
    <property type="match status" value="1"/>
</dbReference>
<dbReference type="Pfam" id="PF06042">
    <property type="entry name" value="NTP_transf_6"/>
    <property type="match status" value="1"/>
</dbReference>
<evidence type="ECO:0000313" key="1">
    <source>
        <dbReference type="EMBL" id="CAB1220872.1"/>
    </source>
</evidence>
<dbReference type="EMBL" id="CADDTS010000045">
    <property type="protein sequence ID" value="CAB1220872.1"/>
    <property type="molecule type" value="Genomic_DNA"/>
</dbReference>
<organism evidence="1 2">
    <name type="scientific">Acinetobacter bouvetii</name>
    <dbReference type="NCBI Taxonomy" id="202951"/>
    <lineage>
        <taxon>Bacteria</taxon>
        <taxon>Pseudomonadati</taxon>
        <taxon>Pseudomonadota</taxon>
        <taxon>Gammaproteobacteria</taxon>
        <taxon>Moraxellales</taxon>
        <taxon>Moraxellaceae</taxon>
        <taxon>Acinetobacter</taxon>
    </lineage>
</organism>
<sequence>MQNIPLVMQDSYSDSLRYSIQQHDSIMRILQQLYLVDSTAYIAAGVIRNMLWSELHEQNYELAGTEVDVIFYHAEDDGSYAHVIQQHMQQHFPQIKWDVTNQALVHQWYRTENGERIAPLQSIAHALSLWPETATAIAVKLTASQQIEIVAPFGLKDLFELNLRWNPCLVSHAVFMQRVVSKQFFTRWPKLNLIDKDTIASA</sequence>
<comment type="caution">
    <text evidence="1">The sequence shown here is derived from an EMBL/GenBank/DDBJ whole genome shotgun (WGS) entry which is preliminary data.</text>
</comment>
<name>A0A811GCW3_9GAMM</name>
<reference evidence="1 2" key="1">
    <citation type="submission" date="2020-02" db="EMBL/GenBank/DDBJ databases">
        <authorList>
            <person name="Chaudhuri R."/>
        </authorList>
    </citation>
    <scope>NUCLEOTIDE SEQUENCE [LARGE SCALE GENOMIC DNA]</scope>
    <source>
        <strain evidence="1">SFB21</strain>
    </source>
</reference>
<dbReference type="InterPro" id="IPR009267">
    <property type="entry name" value="NTP_transf_6"/>
</dbReference>
<dbReference type="AlphaFoldDB" id="A0A811GCW3"/>
<evidence type="ECO:0000313" key="2">
    <source>
        <dbReference type="Proteomes" id="UP000489961"/>
    </source>
</evidence>